<feature type="transmembrane region" description="Helical" evidence="1">
    <location>
        <begin position="30"/>
        <end position="49"/>
    </location>
</feature>
<keyword evidence="1" id="KW-0472">Membrane</keyword>
<sequence length="275" mass="29679">MVIRVSSPNDELVAEAIPAEKVPRSRLRPWMAAAVLLIAGGAAAAWFFGARAEGVLPPPDGPWPEQRGFMVLRCSQEGLTPETQPVVEKFLRTVPEIESLTAYSKAQMEGEPLATRNVCGVQAHFVGTARDAGDVPEIAQEIAKSPVPVALVRLPSDFWAGKADVRIELTRPGSPLLQLGAEGARVATGKDREAIVEKVRQTVDVEAVYFEDGAFATKVNASYCPDRLCVFEPGPVDRETLYVKTGTPGAAETLRSALEDMPGVELVFPIRTEVF</sequence>
<organism evidence="2 3">
    <name type="scientific">Planomonospora venezuelensis</name>
    <dbReference type="NCBI Taxonomy" id="1999"/>
    <lineage>
        <taxon>Bacteria</taxon>
        <taxon>Bacillati</taxon>
        <taxon>Actinomycetota</taxon>
        <taxon>Actinomycetes</taxon>
        <taxon>Streptosporangiales</taxon>
        <taxon>Streptosporangiaceae</taxon>
        <taxon>Planomonospora</taxon>
    </lineage>
</organism>
<reference evidence="2 3" key="1">
    <citation type="submission" date="2020-08" db="EMBL/GenBank/DDBJ databases">
        <title>Genomic Encyclopedia of Type Strains, Phase III (KMG-III): the genomes of soil and plant-associated and newly described type strains.</title>
        <authorList>
            <person name="Whitman W."/>
        </authorList>
    </citation>
    <scope>NUCLEOTIDE SEQUENCE [LARGE SCALE GENOMIC DNA]</scope>
    <source>
        <strain evidence="2 3">CECT 3303</strain>
    </source>
</reference>
<dbReference type="Proteomes" id="UP000562352">
    <property type="component" value="Unassembled WGS sequence"/>
</dbReference>
<proteinExistence type="predicted"/>
<gene>
    <name evidence="2" type="ORF">FHS22_000615</name>
</gene>
<dbReference type="RefSeq" id="WP_184938135.1">
    <property type="nucleotide sequence ID" value="NZ_BAAAWZ010000001.1"/>
</dbReference>
<evidence type="ECO:0008006" key="4">
    <source>
        <dbReference type="Google" id="ProtNLM"/>
    </source>
</evidence>
<protein>
    <recommendedName>
        <fullName evidence="4">FtsX extracellular domain-containing protein</fullName>
    </recommendedName>
</protein>
<keyword evidence="3" id="KW-1185">Reference proteome</keyword>
<comment type="caution">
    <text evidence="2">The sequence shown here is derived from an EMBL/GenBank/DDBJ whole genome shotgun (WGS) entry which is preliminary data.</text>
</comment>
<evidence type="ECO:0000313" key="3">
    <source>
        <dbReference type="Proteomes" id="UP000562352"/>
    </source>
</evidence>
<keyword evidence="1" id="KW-0812">Transmembrane</keyword>
<evidence type="ECO:0000313" key="2">
    <source>
        <dbReference type="EMBL" id="MBB5961377.1"/>
    </source>
</evidence>
<accession>A0A841CZG0</accession>
<dbReference type="Gene3D" id="3.30.70.3040">
    <property type="match status" value="1"/>
</dbReference>
<name>A0A841CZG0_PLAVE</name>
<evidence type="ECO:0000256" key="1">
    <source>
        <dbReference type="SAM" id="Phobius"/>
    </source>
</evidence>
<dbReference type="AlphaFoldDB" id="A0A841CZG0"/>
<keyword evidence="1" id="KW-1133">Transmembrane helix</keyword>
<dbReference type="EMBL" id="JACHJJ010000001">
    <property type="protein sequence ID" value="MBB5961377.1"/>
    <property type="molecule type" value="Genomic_DNA"/>
</dbReference>